<keyword evidence="1" id="KW-0732">Signal</keyword>
<evidence type="ECO:0000256" key="1">
    <source>
        <dbReference type="SAM" id="SignalP"/>
    </source>
</evidence>
<comment type="caution">
    <text evidence="2">The sequence shown here is derived from an EMBL/GenBank/DDBJ whole genome shotgun (WGS) entry which is preliminary data.</text>
</comment>
<evidence type="ECO:0000313" key="3">
    <source>
        <dbReference type="Proteomes" id="UP001417504"/>
    </source>
</evidence>
<reference evidence="2 3" key="1">
    <citation type="submission" date="2024-01" db="EMBL/GenBank/DDBJ databases">
        <title>Genome assemblies of Stephania.</title>
        <authorList>
            <person name="Yang L."/>
        </authorList>
    </citation>
    <scope>NUCLEOTIDE SEQUENCE [LARGE SCALE GENOMIC DNA]</scope>
    <source>
        <strain evidence="2">QJT</strain>
        <tissue evidence="2">Leaf</tissue>
    </source>
</reference>
<name>A0AAP0E8W7_9MAGN</name>
<accession>A0AAP0E8W7</accession>
<evidence type="ECO:0000313" key="2">
    <source>
        <dbReference type="EMBL" id="KAK9084684.1"/>
    </source>
</evidence>
<sequence length="89" mass="9235">MAMSASLALCSLLVLLAHSFIINGVHARTMPTTGNGQVDSLACCIFAITKCCGSQAPPAAADEYLLGKNLFDGIHCRCTTGSERCCGPN</sequence>
<gene>
    <name evidence="2" type="ORF">Sjap_025095</name>
</gene>
<feature type="signal peptide" evidence="1">
    <location>
        <begin position="1"/>
        <end position="27"/>
    </location>
</feature>
<organism evidence="2 3">
    <name type="scientific">Stephania japonica</name>
    <dbReference type="NCBI Taxonomy" id="461633"/>
    <lineage>
        <taxon>Eukaryota</taxon>
        <taxon>Viridiplantae</taxon>
        <taxon>Streptophyta</taxon>
        <taxon>Embryophyta</taxon>
        <taxon>Tracheophyta</taxon>
        <taxon>Spermatophyta</taxon>
        <taxon>Magnoliopsida</taxon>
        <taxon>Ranunculales</taxon>
        <taxon>Menispermaceae</taxon>
        <taxon>Menispermoideae</taxon>
        <taxon>Cissampelideae</taxon>
        <taxon>Stephania</taxon>
    </lineage>
</organism>
<feature type="chain" id="PRO_5042810669" evidence="1">
    <location>
        <begin position="28"/>
        <end position="89"/>
    </location>
</feature>
<protein>
    <submittedName>
        <fullName evidence="2">Uncharacterized protein</fullName>
    </submittedName>
</protein>
<proteinExistence type="predicted"/>
<keyword evidence="3" id="KW-1185">Reference proteome</keyword>
<dbReference type="Proteomes" id="UP001417504">
    <property type="component" value="Unassembled WGS sequence"/>
</dbReference>
<dbReference type="EMBL" id="JBBNAE010000011">
    <property type="protein sequence ID" value="KAK9084684.1"/>
    <property type="molecule type" value="Genomic_DNA"/>
</dbReference>
<dbReference type="AlphaFoldDB" id="A0AAP0E8W7"/>